<accession>A0A1D7UTP2</accession>
<proteinExistence type="predicted"/>
<organism evidence="1 2">
    <name type="scientific">Leptospira tipperaryensis</name>
    <dbReference type="NCBI Taxonomy" id="2564040"/>
    <lineage>
        <taxon>Bacteria</taxon>
        <taxon>Pseudomonadati</taxon>
        <taxon>Spirochaetota</taxon>
        <taxon>Spirochaetia</taxon>
        <taxon>Leptospirales</taxon>
        <taxon>Leptospiraceae</taxon>
        <taxon>Leptospira</taxon>
    </lineage>
</organism>
<dbReference type="AlphaFoldDB" id="A0A1D7UTP2"/>
<sequence>MLFCEDSHFSAFVRFEDKNLCFGRESEVGIPTEDFSRTDCMILSGEIPALSFRRNYNKK</sequence>
<dbReference type="EMBL" id="CP015217">
    <property type="protein sequence ID" value="AOP32904.1"/>
    <property type="molecule type" value="Genomic_DNA"/>
</dbReference>
<dbReference type="Proteomes" id="UP000094197">
    <property type="component" value="Chromosome 1"/>
</dbReference>
<gene>
    <name evidence="1" type="ORF">A0128_02895</name>
</gene>
<evidence type="ECO:0000313" key="1">
    <source>
        <dbReference type="EMBL" id="AOP32904.1"/>
    </source>
</evidence>
<keyword evidence="2" id="KW-1185">Reference proteome</keyword>
<reference evidence="1 2" key="1">
    <citation type="submission" date="2016-04" db="EMBL/GenBank/DDBJ databases">
        <title>Complete genome seqeunce of Leptospira alstonii serovar Room22.</title>
        <authorList>
            <person name="Nally J.E."/>
            <person name="Bayles D.O."/>
            <person name="Hurley D."/>
            <person name="Fanning S."/>
            <person name="McMahon B.J."/>
            <person name="Arent Z."/>
        </authorList>
    </citation>
    <scope>NUCLEOTIDE SEQUENCE [LARGE SCALE GENOMIC DNA]</scope>
    <source>
        <strain evidence="1 2">GWTS #1</strain>
    </source>
</reference>
<evidence type="ECO:0000313" key="2">
    <source>
        <dbReference type="Proteomes" id="UP000094197"/>
    </source>
</evidence>
<dbReference type="KEGG" id="laj:A0128_02895"/>
<protein>
    <submittedName>
        <fullName evidence="1">Uncharacterized protein</fullName>
    </submittedName>
</protein>
<name>A0A1D7UTP2_9LEPT</name>